<dbReference type="CDD" id="cd16841">
    <property type="entry name" value="RraA_family"/>
    <property type="match status" value="1"/>
</dbReference>
<name>A0ABS9TWF9_9MICC</name>
<dbReference type="EMBL" id="JAKZBV010000001">
    <property type="protein sequence ID" value="MCH6468602.1"/>
    <property type="molecule type" value="Genomic_DNA"/>
</dbReference>
<evidence type="ECO:0000256" key="1">
    <source>
        <dbReference type="ARBA" id="ARBA00001342"/>
    </source>
</evidence>
<evidence type="ECO:0000256" key="11">
    <source>
        <dbReference type="ARBA" id="ARBA00032305"/>
    </source>
</evidence>
<evidence type="ECO:0000256" key="3">
    <source>
        <dbReference type="ARBA" id="ARBA00008621"/>
    </source>
</evidence>
<comment type="subunit">
    <text evidence="4">Homotrimer.</text>
</comment>
<comment type="similarity">
    <text evidence="3">Belongs to the class II aldolase/RraA-like family.</text>
</comment>
<dbReference type="PANTHER" id="PTHR33254:SF4">
    <property type="entry name" value="4-HYDROXY-4-METHYL-2-OXOGLUTARATE ALDOLASE 3-RELATED"/>
    <property type="match status" value="1"/>
</dbReference>
<reference evidence="13 14" key="1">
    <citation type="submission" date="2022-03" db="EMBL/GenBank/DDBJ databases">
        <title>Sinomonas sp. isolated from a soil.</title>
        <authorList>
            <person name="Han J."/>
            <person name="Kim D.-U."/>
        </authorList>
    </citation>
    <scope>NUCLEOTIDE SEQUENCE [LARGE SCALE GENOMIC DNA]</scope>
    <source>
        <strain evidence="13 14">5-5</strain>
    </source>
</reference>
<evidence type="ECO:0000256" key="2">
    <source>
        <dbReference type="ARBA" id="ARBA00001968"/>
    </source>
</evidence>
<dbReference type="InterPro" id="IPR005493">
    <property type="entry name" value="RraA/RraA-like"/>
</dbReference>
<comment type="cofactor">
    <cofactor evidence="2">
        <name>a divalent metal cation</name>
        <dbReference type="ChEBI" id="CHEBI:60240"/>
    </cofactor>
</comment>
<evidence type="ECO:0000313" key="14">
    <source>
        <dbReference type="Proteomes" id="UP001202922"/>
    </source>
</evidence>
<comment type="catalytic activity">
    <reaction evidence="1">
        <text>4-hydroxy-4-methyl-2-oxoglutarate = 2 pyruvate</text>
        <dbReference type="Rhea" id="RHEA:22748"/>
        <dbReference type="ChEBI" id="CHEBI:15361"/>
        <dbReference type="ChEBI" id="CHEBI:58276"/>
        <dbReference type="EC" id="4.1.3.17"/>
    </reaction>
</comment>
<keyword evidence="14" id="KW-1185">Reference proteome</keyword>
<evidence type="ECO:0000313" key="13">
    <source>
        <dbReference type="EMBL" id="MCH6468602.1"/>
    </source>
</evidence>
<protein>
    <recommendedName>
        <fullName evidence="7">Putative 4-hydroxy-4-methyl-2-oxoglutarate aldolase</fullName>
        <ecNumber evidence="6">4.1.1.112</ecNumber>
        <ecNumber evidence="5">4.1.3.17</ecNumber>
    </recommendedName>
    <alternativeName>
        <fullName evidence="11">Oxaloacetate decarboxylase</fullName>
    </alternativeName>
    <alternativeName>
        <fullName evidence="9">Regulator of ribonuclease activity homolog</fullName>
    </alternativeName>
    <alternativeName>
        <fullName evidence="10">RraA-like protein</fullName>
    </alternativeName>
</protein>
<dbReference type="SUPFAM" id="SSF89562">
    <property type="entry name" value="RraA-like"/>
    <property type="match status" value="1"/>
</dbReference>
<dbReference type="Gene3D" id="3.50.30.40">
    <property type="entry name" value="Ribonuclease E inhibitor RraA/RraA-like"/>
    <property type="match status" value="1"/>
</dbReference>
<dbReference type="InterPro" id="IPR036704">
    <property type="entry name" value="RraA/RraA-like_sf"/>
</dbReference>
<sequence length="230" mass="23845">MTYITEERTASGEDALVGRLQALPTAAVSDAMDALGVAGQILGVARRTASGAVAGRAFTVRYEPVDEQGGTVGDFLDDVPAGHVVVIENAARLDCTVWGGIMSRVAAARGVSGTVVYGACRDLAASEEAGYPLWSAAVFMRTGKDRVRCAEVQGRVQVAGIGVDPGDYVLADADGVLVVPANRVDEVLALAEQIERTETAIAEAAIEGGSLVGARRAFGYHALQSPRDGR</sequence>
<dbReference type="PANTHER" id="PTHR33254">
    <property type="entry name" value="4-HYDROXY-4-METHYL-2-OXOGLUTARATE ALDOLASE 3-RELATED"/>
    <property type="match status" value="1"/>
</dbReference>
<gene>
    <name evidence="13" type="ORF">L0M17_01145</name>
</gene>
<proteinExistence type="inferred from homology"/>
<evidence type="ECO:0000256" key="5">
    <source>
        <dbReference type="ARBA" id="ARBA00012213"/>
    </source>
</evidence>
<evidence type="ECO:0000256" key="8">
    <source>
        <dbReference type="ARBA" id="ARBA00025046"/>
    </source>
</evidence>
<comment type="catalytic activity">
    <reaction evidence="12">
        <text>oxaloacetate + H(+) = pyruvate + CO2</text>
        <dbReference type="Rhea" id="RHEA:15641"/>
        <dbReference type="ChEBI" id="CHEBI:15361"/>
        <dbReference type="ChEBI" id="CHEBI:15378"/>
        <dbReference type="ChEBI" id="CHEBI:16452"/>
        <dbReference type="ChEBI" id="CHEBI:16526"/>
        <dbReference type="EC" id="4.1.1.112"/>
    </reaction>
</comment>
<dbReference type="EC" id="4.1.1.112" evidence="6"/>
<accession>A0ABS9TWF9</accession>
<evidence type="ECO:0000256" key="12">
    <source>
        <dbReference type="ARBA" id="ARBA00047973"/>
    </source>
</evidence>
<evidence type="ECO:0000256" key="10">
    <source>
        <dbReference type="ARBA" id="ARBA00030169"/>
    </source>
</evidence>
<evidence type="ECO:0000256" key="9">
    <source>
        <dbReference type="ARBA" id="ARBA00029596"/>
    </source>
</evidence>
<evidence type="ECO:0000256" key="4">
    <source>
        <dbReference type="ARBA" id="ARBA00011233"/>
    </source>
</evidence>
<comment type="function">
    <text evidence="8">Catalyzes the aldol cleavage of 4-hydroxy-4-methyl-2-oxoglutarate (HMG) into 2 molecules of pyruvate. Also contains a secondary oxaloacetate (OAA) decarboxylase activity due to the common pyruvate enolate transition state formed following C-C bond cleavage in the retro-aldol and decarboxylation reactions.</text>
</comment>
<evidence type="ECO:0000256" key="7">
    <source>
        <dbReference type="ARBA" id="ARBA00016549"/>
    </source>
</evidence>
<evidence type="ECO:0000256" key="6">
    <source>
        <dbReference type="ARBA" id="ARBA00012947"/>
    </source>
</evidence>
<dbReference type="EC" id="4.1.3.17" evidence="5"/>
<comment type="caution">
    <text evidence="13">The sequence shown here is derived from an EMBL/GenBank/DDBJ whole genome shotgun (WGS) entry which is preliminary data.</text>
</comment>
<dbReference type="Pfam" id="PF03737">
    <property type="entry name" value="RraA-like"/>
    <property type="match status" value="1"/>
</dbReference>
<dbReference type="Proteomes" id="UP001202922">
    <property type="component" value="Unassembled WGS sequence"/>
</dbReference>
<dbReference type="RefSeq" id="WP_241050465.1">
    <property type="nucleotide sequence ID" value="NZ_JAKZBV010000001.1"/>
</dbReference>
<organism evidence="13 14">
    <name type="scientific">Sinomonas terrae</name>
    <dbReference type="NCBI Taxonomy" id="2908838"/>
    <lineage>
        <taxon>Bacteria</taxon>
        <taxon>Bacillati</taxon>
        <taxon>Actinomycetota</taxon>
        <taxon>Actinomycetes</taxon>
        <taxon>Micrococcales</taxon>
        <taxon>Micrococcaceae</taxon>
        <taxon>Sinomonas</taxon>
    </lineage>
</organism>